<dbReference type="EMBL" id="CP011925">
    <property type="protein sequence ID" value="ATD09493.1"/>
    <property type="molecule type" value="Genomic_DNA"/>
</dbReference>
<protein>
    <recommendedName>
        <fullName evidence="1">HTH cro/C1-type domain-containing protein</fullName>
    </recommendedName>
</protein>
<dbReference type="InterPro" id="IPR010982">
    <property type="entry name" value="Lambda_DNA-bd_dom_sf"/>
</dbReference>
<keyword evidence="3" id="KW-1185">Reference proteome</keyword>
<evidence type="ECO:0000259" key="1">
    <source>
        <dbReference type="PROSITE" id="PS50943"/>
    </source>
</evidence>
<proteinExistence type="predicted"/>
<evidence type="ECO:0000313" key="3">
    <source>
        <dbReference type="Proteomes" id="UP000016521"/>
    </source>
</evidence>
<dbReference type="Gene3D" id="1.10.260.40">
    <property type="entry name" value="lambda repressor-like DNA-binding domains"/>
    <property type="match status" value="1"/>
</dbReference>
<gene>
    <name evidence="2" type="ORF">PPIS_b0305</name>
</gene>
<reference evidence="2 3" key="1">
    <citation type="submission" date="2015-06" db="EMBL/GenBank/DDBJ databases">
        <authorList>
            <person name="Xie B.-B."/>
            <person name="Rong J.-C."/>
            <person name="Qin Q.-L."/>
            <person name="Zhang Y.-Z."/>
        </authorList>
    </citation>
    <scope>NUCLEOTIDE SEQUENCE [LARGE SCALE GENOMIC DNA]</scope>
    <source>
        <strain evidence="2 3">JCM 20779</strain>
    </source>
</reference>
<evidence type="ECO:0000313" key="2">
    <source>
        <dbReference type="EMBL" id="ATD09493.1"/>
    </source>
</evidence>
<dbReference type="CDD" id="cd00093">
    <property type="entry name" value="HTH_XRE"/>
    <property type="match status" value="1"/>
</dbReference>
<dbReference type="InterPro" id="IPR001387">
    <property type="entry name" value="Cro/C1-type_HTH"/>
</dbReference>
<dbReference type="SUPFAM" id="SSF47413">
    <property type="entry name" value="lambda repressor-like DNA-binding domains"/>
    <property type="match status" value="1"/>
</dbReference>
<dbReference type="RefSeq" id="WP_010375769.1">
    <property type="nucleotide sequence ID" value="NZ_CP011925.1"/>
</dbReference>
<sequence length="115" mass="13151">MIEDLSLIGSKFSGENILYMRLSLGLSLRGFAKFLNMGVSHQTISNWENEYCKPSHGAYEECVNKYLAKKHKVKQNPARVLLLNPATVRYLKSLLSSVSKEERQQFLDKLDDGDR</sequence>
<accession>A0ABM6NKC8</accession>
<dbReference type="PROSITE" id="PS50943">
    <property type="entry name" value="HTH_CROC1"/>
    <property type="match status" value="1"/>
</dbReference>
<feature type="domain" description="HTH cro/C1-type" evidence="1">
    <location>
        <begin position="17"/>
        <end position="55"/>
    </location>
</feature>
<organism evidence="2 3">
    <name type="scientific">Pseudoalteromonas piscicida</name>
    <dbReference type="NCBI Taxonomy" id="43662"/>
    <lineage>
        <taxon>Bacteria</taxon>
        <taxon>Pseudomonadati</taxon>
        <taxon>Pseudomonadota</taxon>
        <taxon>Gammaproteobacteria</taxon>
        <taxon>Alteromonadales</taxon>
        <taxon>Pseudoalteromonadaceae</taxon>
        <taxon>Pseudoalteromonas</taxon>
    </lineage>
</organism>
<dbReference type="Proteomes" id="UP000016521">
    <property type="component" value="Chromosome II"/>
</dbReference>
<name>A0ABM6NKC8_PSEO7</name>